<gene>
    <name evidence="2" type="ORF">TTHERM_01049350</name>
</gene>
<dbReference type="SUPFAM" id="SSF52047">
    <property type="entry name" value="RNI-like"/>
    <property type="match status" value="1"/>
</dbReference>
<evidence type="ECO:0008006" key="4">
    <source>
        <dbReference type="Google" id="ProtNLM"/>
    </source>
</evidence>
<sequence length="334" mass="38782">MSKKAGGKKKKKPEEEDLSTEQLPKVYRRKCEALQATSCKQFREKIEEALDDQDHVKKLHLFDPLQPLGIRAIMESLADLKYKHLQSIKLVKVECQDEGVQYICNYMEKGQCVKLLNLPHNEITFVGCEFLGKTVGNTLHVKLQKLKLDFNNIGTKGLALLAKGLCMNPFLERLSLNFCNIDSNGAKYLQQILAYVDSSLHTLKLRGNFLRNEGIYQLFRALECNNWLQKLIVANNQFGESEEIPVIEKICEVMMKNNSLQIYDLDQNGIYDDGARKLFECYKMYKVIKRIPLQDLISKEIKMDFKKIQKKRKFKLKKKKKKKKKKGKGKKKKK</sequence>
<dbReference type="PANTHER" id="PTHR24113:SF15">
    <property type="entry name" value="NACHT DOMAIN-CONTAINING PROTEIN"/>
    <property type="match status" value="1"/>
</dbReference>
<dbReference type="KEGG" id="tet:TTHERM_01049350"/>
<feature type="region of interest" description="Disordered" evidence="1">
    <location>
        <begin position="1"/>
        <end position="21"/>
    </location>
</feature>
<dbReference type="GO" id="GO:0048471">
    <property type="term" value="C:perinuclear region of cytoplasm"/>
    <property type="evidence" value="ECO:0007669"/>
    <property type="project" value="TreeGrafter"/>
</dbReference>
<dbReference type="AlphaFoldDB" id="Q24BV2"/>
<evidence type="ECO:0000313" key="3">
    <source>
        <dbReference type="Proteomes" id="UP000009168"/>
    </source>
</evidence>
<dbReference type="Pfam" id="PF13516">
    <property type="entry name" value="LRR_6"/>
    <property type="match status" value="2"/>
</dbReference>
<name>Q24BV2_TETTS</name>
<dbReference type="GO" id="GO:0031267">
    <property type="term" value="F:small GTPase binding"/>
    <property type="evidence" value="ECO:0007669"/>
    <property type="project" value="TreeGrafter"/>
</dbReference>
<feature type="region of interest" description="Disordered" evidence="1">
    <location>
        <begin position="310"/>
        <end position="334"/>
    </location>
</feature>
<evidence type="ECO:0000313" key="2">
    <source>
        <dbReference type="EMBL" id="EAS05285.2"/>
    </source>
</evidence>
<dbReference type="HOGENOM" id="CLU_832819_0_0_1"/>
<feature type="compositionally biased region" description="Basic residues" evidence="1">
    <location>
        <begin position="1"/>
        <end position="11"/>
    </location>
</feature>
<dbReference type="Proteomes" id="UP000009168">
    <property type="component" value="Unassembled WGS sequence"/>
</dbReference>
<dbReference type="InterPro" id="IPR027038">
    <property type="entry name" value="RanGap"/>
</dbReference>
<dbReference type="GeneID" id="7826286"/>
<dbReference type="Gene3D" id="3.80.10.10">
    <property type="entry name" value="Ribonuclease Inhibitor"/>
    <property type="match status" value="2"/>
</dbReference>
<dbReference type="GO" id="GO:0005634">
    <property type="term" value="C:nucleus"/>
    <property type="evidence" value="ECO:0007669"/>
    <property type="project" value="TreeGrafter"/>
</dbReference>
<dbReference type="OMA" id="QLRYIRI"/>
<dbReference type="EMBL" id="GG662375">
    <property type="protein sequence ID" value="EAS05285.2"/>
    <property type="molecule type" value="Genomic_DNA"/>
</dbReference>
<dbReference type="SMART" id="SM00368">
    <property type="entry name" value="LRR_RI"/>
    <property type="match status" value="6"/>
</dbReference>
<reference evidence="3" key="1">
    <citation type="journal article" date="2006" name="PLoS Biol.">
        <title>Macronuclear genome sequence of the ciliate Tetrahymena thermophila, a model eukaryote.</title>
        <authorList>
            <person name="Eisen J.A."/>
            <person name="Coyne R.S."/>
            <person name="Wu M."/>
            <person name="Wu D."/>
            <person name="Thiagarajan M."/>
            <person name="Wortman J.R."/>
            <person name="Badger J.H."/>
            <person name="Ren Q."/>
            <person name="Amedeo P."/>
            <person name="Jones K.M."/>
            <person name="Tallon L.J."/>
            <person name="Delcher A.L."/>
            <person name="Salzberg S.L."/>
            <person name="Silva J.C."/>
            <person name="Haas B.J."/>
            <person name="Majoros W.H."/>
            <person name="Farzad M."/>
            <person name="Carlton J.M."/>
            <person name="Smith R.K. Jr."/>
            <person name="Garg J."/>
            <person name="Pearlman R.E."/>
            <person name="Karrer K.M."/>
            <person name="Sun L."/>
            <person name="Manning G."/>
            <person name="Elde N.C."/>
            <person name="Turkewitz A.P."/>
            <person name="Asai D.J."/>
            <person name="Wilkes D.E."/>
            <person name="Wang Y."/>
            <person name="Cai H."/>
            <person name="Collins K."/>
            <person name="Stewart B.A."/>
            <person name="Lee S.R."/>
            <person name="Wilamowska K."/>
            <person name="Weinberg Z."/>
            <person name="Ruzzo W.L."/>
            <person name="Wloga D."/>
            <person name="Gaertig J."/>
            <person name="Frankel J."/>
            <person name="Tsao C.-C."/>
            <person name="Gorovsky M.A."/>
            <person name="Keeling P.J."/>
            <person name="Waller R.F."/>
            <person name="Patron N.J."/>
            <person name="Cherry J.M."/>
            <person name="Stover N.A."/>
            <person name="Krieger C.J."/>
            <person name="del Toro C."/>
            <person name="Ryder H.F."/>
            <person name="Williamson S.C."/>
            <person name="Barbeau R.A."/>
            <person name="Hamilton E.P."/>
            <person name="Orias E."/>
        </authorList>
    </citation>
    <scope>NUCLEOTIDE SEQUENCE [LARGE SCALE GENOMIC DNA]</scope>
    <source>
        <strain evidence="3">SB210</strain>
    </source>
</reference>
<dbReference type="RefSeq" id="XP_001025530.2">
    <property type="nucleotide sequence ID" value="XM_001025530.3"/>
</dbReference>
<dbReference type="InterPro" id="IPR032675">
    <property type="entry name" value="LRR_dom_sf"/>
</dbReference>
<organism evidence="2 3">
    <name type="scientific">Tetrahymena thermophila (strain SB210)</name>
    <dbReference type="NCBI Taxonomy" id="312017"/>
    <lineage>
        <taxon>Eukaryota</taxon>
        <taxon>Sar</taxon>
        <taxon>Alveolata</taxon>
        <taxon>Ciliophora</taxon>
        <taxon>Intramacronucleata</taxon>
        <taxon>Oligohymenophorea</taxon>
        <taxon>Hymenostomatida</taxon>
        <taxon>Tetrahymenina</taxon>
        <taxon>Tetrahymenidae</taxon>
        <taxon>Tetrahymena</taxon>
    </lineage>
</organism>
<accession>Q24BV2</accession>
<dbReference type="eggNOG" id="KOG1908">
    <property type="taxonomic scope" value="Eukaryota"/>
</dbReference>
<protein>
    <recommendedName>
        <fullName evidence="4">Kinase domain protein</fullName>
    </recommendedName>
</protein>
<dbReference type="PANTHER" id="PTHR24113">
    <property type="entry name" value="RAN GTPASE-ACTIVATING PROTEIN 1"/>
    <property type="match status" value="1"/>
</dbReference>
<evidence type="ECO:0000256" key="1">
    <source>
        <dbReference type="SAM" id="MobiDB-lite"/>
    </source>
</evidence>
<proteinExistence type="predicted"/>
<dbReference type="GO" id="GO:0005829">
    <property type="term" value="C:cytosol"/>
    <property type="evidence" value="ECO:0007669"/>
    <property type="project" value="TreeGrafter"/>
</dbReference>
<dbReference type="GO" id="GO:0006913">
    <property type="term" value="P:nucleocytoplasmic transport"/>
    <property type="evidence" value="ECO:0007669"/>
    <property type="project" value="TreeGrafter"/>
</dbReference>
<dbReference type="InterPro" id="IPR001611">
    <property type="entry name" value="Leu-rich_rpt"/>
</dbReference>
<dbReference type="GO" id="GO:0005096">
    <property type="term" value="F:GTPase activator activity"/>
    <property type="evidence" value="ECO:0007669"/>
    <property type="project" value="InterPro"/>
</dbReference>
<dbReference type="OrthoDB" id="341587at2759"/>
<keyword evidence="3" id="KW-1185">Reference proteome</keyword>
<dbReference type="InParanoid" id="Q24BV2"/>